<organism evidence="3 5">
    <name type="scientific">Bacteroides uniformis</name>
    <dbReference type="NCBI Taxonomy" id="820"/>
    <lineage>
        <taxon>Bacteria</taxon>
        <taxon>Pseudomonadati</taxon>
        <taxon>Bacteroidota</taxon>
        <taxon>Bacteroidia</taxon>
        <taxon>Bacteroidales</taxon>
        <taxon>Bacteroidaceae</taxon>
        <taxon>Bacteroides</taxon>
    </lineage>
</organism>
<evidence type="ECO:0000313" key="5">
    <source>
        <dbReference type="Proteomes" id="UP000261295"/>
    </source>
</evidence>
<gene>
    <name evidence="3" type="ORF">DXC07_00705</name>
    <name evidence="2" type="ORF">DXC91_04220</name>
</gene>
<dbReference type="EMBL" id="QSRB01000002">
    <property type="protein sequence ID" value="RGK87770.1"/>
    <property type="molecule type" value="Genomic_DNA"/>
</dbReference>
<feature type="transmembrane region" description="Helical" evidence="1">
    <location>
        <begin position="134"/>
        <end position="161"/>
    </location>
</feature>
<dbReference type="Proteomes" id="UP000260874">
    <property type="component" value="Unassembled WGS sequence"/>
</dbReference>
<proteinExistence type="predicted"/>
<feature type="transmembrane region" description="Helical" evidence="1">
    <location>
        <begin position="6"/>
        <end position="22"/>
    </location>
</feature>
<feature type="transmembrane region" description="Helical" evidence="1">
    <location>
        <begin position="348"/>
        <end position="366"/>
    </location>
</feature>
<dbReference type="RefSeq" id="WP_117703322.1">
    <property type="nucleotide sequence ID" value="NZ_CAXSSZ010000012.1"/>
</dbReference>
<dbReference type="Pfam" id="PF14897">
    <property type="entry name" value="EpsG"/>
    <property type="match status" value="1"/>
</dbReference>
<keyword evidence="1" id="KW-1133">Transmembrane helix</keyword>
<reference evidence="4 5" key="1">
    <citation type="submission" date="2018-08" db="EMBL/GenBank/DDBJ databases">
        <title>A genome reference for cultivated species of the human gut microbiota.</title>
        <authorList>
            <person name="Zou Y."/>
            <person name="Xue W."/>
            <person name="Luo G."/>
        </authorList>
    </citation>
    <scope>NUCLEOTIDE SEQUENCE [LARGE SCALE GENOMIC DNA]</scope>
    <source>
        <strain evidence="3 5">OM07-9</strain>
        <strain evidence="2 4">TF09-22</strain>
    </source>
</reference>
<keyword evidence="1" id="KW-0812">Transmembrane</keyword>
<dbReference type="Proteomes" id="UP000261295">
    <property type="component" value="Unassembled WGS sequence"/>
</dbReference>
<dbReference type="InterPro" id="IPR049458">
    <property type="entry name" value="EpsG-like"/>
</dbReference>
<feature type="transmembrane region" description="Helical" evidence="1">
    <location>
        <begin position="212"/>
        <end position="232"/>
    </location>
</feature>
<feature type="transmembrane region" description="Helical" evidence="1">
    <location>
        <begin position="260"/>
        <end position="281"/>
    </location>
</feature>
<feature type="transmembrane region" description="Helical" evidence="1">
    <location>
        <begin position="293"/>
        <end position="312"/>
    </location>
</feature>
<feature type="transmembrane region" description="Helical" evidence="1">
    <location>
        <begin position="324"/>
        <end position="341"/>
    </location>
</feature>
<feature type="transmembrane region" description="Helical" evidence="1">
    <location>
        <begin position="173"/>
        <end position="200"/>
    </location>
</feature>
<evidence type="ECO:0000313" key="4">
    <source>
        <dbReference type="Proteomes" id="UP000260874"/>
    </source>
</evidence>
<feature type="transmembrane region" description="Helical" evidence="1">
    <location>
        <begin position="104"/>
        <end position="122"/>
    </location>
</feature>
<protein>
    <submittedName>
        <fullName evidence="3">EpsG family protein</fullName>
    </submittedName>
</protein>
<evidence type="ECO:0000313" key="2">
    <source>
        <dbReference type="EMBL" id="RGK87770.1"/>
    </source>
</evidence>
<comment type="caution">
    <text evidence="3">The sequence shown here is derived from an EMBL/GenBank/DDBJ whole genome shotgun (WGS) entry which is preliminary data.</text>
</comment>
<accession>A0A3E4XS17</accession>
<feature type="transmembrane region" description="Helical" evidence="1">
    <location>
        <begin position="42"/>
        <end position="60"/>
    </location>
</feature>
<keyword evidence="1" id="KW-0472">Membrane</keyword>
<evidence type="ECO:0000313" key="3">
    <source>
        <dbReference type="EMBL" id="RGM58717.1"/>
    </source>
</evidence>
<dbReference type="AlphaFoldDB" id="A0A3E4XS17"/>
<dbReference type="EMBL" id="QSTL01000001">
    <property type="protein sequence ID" value="RGM58717.1"/>
    <property type="molecule type" value="Genomic_DNA"/>
</dbReference>
<name>A0A3E4XS17_BACUN</name>
<evidence type="ECO:0000256" key="1">
    <source>
        <dbReference type="SAM" id="Phobius"/>
    </source>
</evidence>
<sequence length="375" mass="44641">MILTIFVVFLLYIIAVFFWKFPAVSNNKLNVYKECGSILNRIFFYLVPVSLISLIIGLRYDVGVDYLAYKEIYETRFVGGFNESLENIEFLYAVISFCCYKFGMPYYLLFVIMAFIPFYFYYKSFHCFRYLFPYATYFLISLGILFWYLNIQRQAIAFFILLYSVNYIIKKRLFFFLLCCLIAAGFHVTSFYFIPCFLFYYFPQRQLLSSNFLVFVYTLTWLFSSYLQHFLFEMITPFLSGRYATYLEIMNEWEMEGGSGIGLIILHLVDIILILNSSILFYKYRQERFDIYFRIYFVGTIIANIAGVNMVLSRLPFCFTSMKIIVASFFVCYVLSIWRYNNFLKRKFSLVLLVVFTVLLLGANIANTPYCFIFQ</sequence>